<sequence>MLNSQFSQHYGLWRRQHFSRCGEGGRRAGSETICYDEIEALVGRRVWRSNLGSSSNPPFLVRERSSPKPPSLTLTTPFFVRLCLWSYLIFNYLCVVHFD</sequence>
<dbReference type="AlphaFoldDB" id="A0A2P6QI99"/>
<proteinExistence type="predicted"/>
<reference evidence="1 2" key="1">
    <citation type="journal article" date="2018" name="Nat. Genet.">
        <title>The Rosa genome provides new insights in the design of modern roses.</title>
        <authorList>
            <person name="Bendahmane M."/>
        </authorList>
    </citation>
    <scope>NUCLEOTIDE SEQUENCE [LARGE SCALE GENOMIC DNA]</scope>
    <source>
        <strain evidence="2">cv. Old Blush</strain>
    </source>
</reference>
<dbReference type="EMBL" id="PDCK01000043">
    <property type="protein sequence ID" value="PRQ33906.1"/>
    <property type="molecule type" value="Genomic_DNA"/>
</dbReference>
<dbReference type="Proteomes" id="UP000238479">
    <property type="component" value="Chromosome 5"/>
</dbReference>
<dbReference type="Gramene" id="PRQ33906">
    <property type="protein sequence ID" value="PRQ33906"/>
    <property type="gene ID" value="RchiOBHm_Chr5g0062901"/>
</dbReference>
<evidence type="ECO:0000313" key="2">
    <source>
        <dbReference type="Proteomes" id="UP000238479"/>
    </source>
</evidence>
<name>A0A2P6QI99_ROSCH</name>
<protein>
    <submittedName>
        <fullName evidence="1">Uncharacterized protein</fullName>
    </submittedName>
</protein>
<accession>A0A2P6QI99</accession>
<evidence type="ECO:0000313" key="1">
    <source>
        <dbReference type="EMBL" id="PRQ33906.1"/>
    </source>
</evidence>
<gene>
    <name evidence="1" type="ORF">RchiOBHm_Chr5g0062901</name>
</gene>
<organism evidence="1 2">
    <name type="scientific">Rosa chinensis</name>
    <name type="common">China rose</name>
    <dbReference type="NCBI Taxonomy" id="74649"/>
    <lineage>
        <taxon>Eukaryota</taxon>
        <taxon>Viridiplantae</taxon>
        <taxon>Streptophyta</taxon>
        <taxon>Embryophyta</taxon>
        <taxon>Tracheophyta</taxon>
        <taxon>Spermatophyta</taxon>
        <taxon>Magnoliopsida</taxon>
        <taxon>eudicotyledons</taxon>
        <taxon>Gunneridae</taxon>
        <taxon>Pentapetalae</taxon>
        <taxon>rosids</taxon>
        <taxon>fabids</taxon>
        <taxon>Rosales</taxon>
        <taxon>Rosaceae</taxon>
        <taxon>Rosoideae</taxon>
        <taxon>Rosoideae incertae sedis</taxon>
        <taxon>Rosa</taxon>
    </lineage>
</organism>
<keyword evidence="2" id="KW-1185">Reference proteome</keyword>
<comment type="caution">
    <text evidence="1">The sequence shown here is derived from an EMBL/GenBank/DDBJ whole genome shotgun (WGS) entry which is preliminary data.</text>
</comment>